<sequence length="259" mass="29972">MIICSVSTIPGRLSSLLIILEHLKGQTLKPDKLIITISKYYPRMKKYFSEQDLDKLNEYLHDYPIPFEIVKYEQDIGPTVKLLSPLSLSTLNKEEDIIVIMDDDSILYERTIELLYENYKTYGTSVYGMMGVIEDPKIFIHGENVQPYNFALVEVLGGYRGVLYPVHLIFDDLKSWVDTFVNEHSKQGLIAMHDDHIFSFFCEKNKIERRVIHIPNANGQLLYQPISNKDGIFNDNNWEISYKLTKQIYTGIDVSSCIS</sequence>
<evidence type="ECO:0000313" key="1">
    <source>
        <dbReference type="EMBL" id="QHT74869.1"/>
    </source>
</evidence>
<organism evidence="1">
    <name type="scientific">viral metagenome</name>
    <dbReference type="NCBI Taxonomy" id="1070528"/>
    <lineage>
        <taxon>unclassified sequences</taxon>
        <taxon>metagenomes</taxon>
        <taxon>organismal metagenomes</taxon>
    </lineage>
</organism>
<name>A0A6C0H346_9ZZZZ</name>
<proteinExistence type="predicted"/>
<evidence type="ECO:0008006" key="2">
    <source>
        <dbReference type="Google" id="ProtNLM"/>
    </source>
</evidence>
<protein>
    <recommendedName>
        <fullName evidence="2">Glycosyltransferase 2-like domain-containing protein</fullName>
    </recommendedName>
</protein>
<dbReference type="SUPFAM" id="SSF53448">
    <property type="entry name" value="Nucleotide-diphospho-sugar transferases"/>
    <property type="match status" value="1"/>
</dbReference>
<dbReference type="AlphaFoldDB" id="A0A6C0H346"/>
<accession>A0A6C0H346</accession>
<dbReference type="InterPro" id="IPR029044">
    <property type="entry name" value="Nucleotide-diphossugar_trans"/>
</dbReference>
<dbReference type="EMBL" id="MN739859">
    <property type="protein sequence ID" value="QHT74869.1"/>
    <property type="molecule type" value="Genomic_DNA"/>
</dbReference>
<reference evidence="1" key="1">
    <citation type="journal article" date="2020" name="Nature">
        <title>Giant virus diversity and host interactions through global metagenomics.</title>
        <authorList>
            <person name="Schulz F."/>
            <person name="Roux S."/>
            <person name="Paez-Espino D."/>
            <person name="Jungbluth S."/>
            <person name="Walsh D.A."/>
            <person name="Denef V.J."/>
            <person name="McMahon K.D."/>
            <person name="Konstantinidis K.T."/>
            <person name="Eloe-Fadrosh E.A."/>
            <person name="Kyrpides N.C."/>
            <person name="Woyke T."/>
        </authorList>
    </citation>
    <scope>NUCLEOTIDE SEQUENCE</scope>
    <source>
        <strain evidence="1">GVMAG-M-3300023179-62</strain>
    </source>
</reference>